<keyword evidence="2" id="KW-0804">Transcription</keyword>
<organism evidence="2 3">
    <name type="scientific">Crepidotus variabilis</name>
    <dbReference type="NCBI Taxonomy" id="179855"/>
    <lineage>
        <taxon>Eukaryota</taxon>
        <taxon>Fungi</taxon>
        <taxon>Dikarya</taxon>
        <taxon>Basidiomycota</taxon>
        <taxon>Agaricomycotina</taxon>
        <taxon>Agaricomycetes</taxon>
        <taxon>Agaricomycetidae</taxon>
        <taxon>Agaricales</taxon>
        <taxon>Agaricineae</taxon>
        <taxon>Crepidotaceae</taxon>
        <taxon>Crepidotus</taxon>
    </lineage>
</organism>
<feature type="compositionally biased region" description="Basic and acidic residues" evidence="1">
    <location>
        <begin position="194"/>
        <end position="211"/>
    </location>
</feature>
<dbReference type="PANTHER" id="PTHR12069:SF0">
    <property type="entry name" value="DNA-DIRECTED RNA POLYMERASE III SUBUNIT RPC5"/>
    <property type="match status" value="1"/>
</dbReference>
<comment type="caution">
    <text evidence="2">The sequence shown here is derived from an EMBL/GenBank/DDBJ whole genome shotgun (WGS) entry which is preliminary data.</text>
</comment>
<dbReference type="GO" id="GO:0042797">
    <property type="term" value="P:tRNA transcription by RNA polymerase III"/>
    <property type="evidence" value="ECO:0007669"/>
    <property type="project" value="TreeGrafter"/>
</dbReference>
<accession>A0A9P6JTS5</accession>
<dbReference type="OrthoDB" id="340681at2759"/>
<protein>
    <submittedName>
        <fullName evidence="2">DNA-directed RNA polymerase III subunit Rpc5</fullName>
    </submittedName>
</protein>
<name>A0A9P6JTS5_9AGAR</name>
<keyword evidence="3" id="KW-1185">Reference proteome</keyword>
<dbReference type="AlphaFoldDB" id="A0A9P6JTS5"/>
<dbReference type="InterPro" id="IPR006886">
    <property type="entry name" value="RNA_pol_III_Rpc5"/>
</dbReference>
<dbReference type="EMBL" id="MU157833">
    <property type="protein sequence ID" value="KAF9532069.1"/>
    <property type="molecule type" value="Genomic_DNA"/>
</dbReference>
<evidence type="ECO:0000313" key="2">
    <source>
        <dbReference type="EMBL" id="KAF9532069.1"/>
    </source>
</evidence>
<keyword evidence="2" id="KW-0240">DNA-directed RNA polymerase</keyword>
<feature type="region of interest" description="Disordered" evidence="1">
    <location>
        <begin position="159"/>
        <end position="218"/>
    </location>
</feature>
<sequence>MTMDVGVDDELVSVLPIHFSNALSPNIQIHQFPLLTRPLQVPPSAEQSGKFIKARIKPGIKRLEIHVPADTRTDVYNLEKSKNLGAARLEDDKVKNQENKDKAREEDPRLSEVRLRSEEVVQKGSYVLAVIRNGKMHFHPVSEIHQLRPTLTYLDILSRKSKRSRGGDSDSDSDGPPPDPDDPIPVAPVKKEKKPTGEAKEVHVTAKKADDTIGQGGLSAGRREMLHHLRLEEEEKWEDLQFFDASTEESSAALESLFSQTEEELKCTSDLTTFLTSIKGL</sequence>
<dbReference type="PANTHER" id="PTHR12069">
    <property type="entry name" value="DNA-DIRECTED RNA POLYMERASES III 80 KDA POLYPEPTIDE RNA POLYMERASE III SUBUNIT 5"/>
    <property type="match status" value="1"/>
</dbReference>
<evidence type="ECO:0000256" key="1">
    <source>
        <dbReference type="SAM" id="MobiDB-lite"/>
    </source>
</evidence>
<feature type="compositionally biased region" description="Pro residues" evidence="1">
    <location>
        <begin position="175"/>
        <end position="186"/>
    </location>
</feature>
<reference evidence="2" key="1">
    <citation type="submission" date="2020-11" db="EMBL/GenBank/DDBJ databases">
        <authorList>
            <consortium name="DOE Joint Genome Institute"/>
            <person name="Ahrendt S."/>
            <person name="Riley R."/>
            <person name="Andreopoulos W."/>
            <person name="Labutti K."/>
            <person name="Pangilinan J."/>
            <person name="Ruiz-Duenas F.J."/>
            <person name="Barrasa J.M."/>
            <person name="Sanchez-Garcia M."/>
            <person name="Camarero S."/>
            <person name="Miyauchi S."/>
            <person name="Serrano A."/>
            <person name="Linde D."/>
            <person name="Babiker R."/>
            <person name="Drula E."/>
            <person name="Ayuso-Fernandez I."/>
            <person name="Pacheco R."/>
            <person name="Padilla G."/>
            <person name="Ferreira P."/>
            <person name="Barriuso J."/>
            <person name="Kellner H."/>
            <person name="Castanera R."/>
            <person name="Alfaro M."/>
            <person name="Ramirez L."/>
            <person name="Pisabarro A.G."/>
            <person name="Kuo A."/>
            <person name="Tritt A."/>
            <person name="Lipzen A."/>
            <person name="He G."/>
            <person name="Yan M."/>
            <person name="Ng V."/>
            <person name="Cullen D."/>
            <person name="Martin F."/>
            <person name="Rosso M.-N."/>
            <person name="Henrissat B."/>
            <person name="Hibbett D."/>
            <person name="Martinez A.T."/>
            <person name="Grigoriev I.V."/>
        </authorList>
    </citation>
    <scope>NUCLEOTIDE SEQUENCE</scope>
    <source>
        <strain evidence="2">CBS 506.95</strain>
    </source>
</reference>
<feature type="region of interest" description="Disordered" evidence="1">
    <location>
        <begin position="88"/>
        <end position="111"/>
    </location>
</feature>
<dbReference type="GO" id="GO:0005666">
    <property type="term" value="C:RNA polymerase III complex"/>
    <property type="evidence" value="ECO:0007669"/>
    <property type="project" value="TreeGrafter"/>
</dbReference>
<gene>
    <name evidence="2" type="ORF">CPB83DRAFT_808384</name>
</gene>
<proteinExistence type="predicted"/>
<dbReference type="Pfam" id="PF04801">
    <property type="entry name" value="RPC5"/>
    <property type="match status" value="1"/>
</dbReference>
<evidence type="ECO:0000313" key="3">
    <source>
        <dbReference type="Proteomes" id="UP000807306"/>
    </source>
</evidence>
<dbReference type="Proteomes" id="UP000807306">
    <property type="component" value="Unassembled WGS sequence"/>
</dbReference>